<comment type="caution">
    <text evidence="11">The sequence shown here is derived from an EMBL/GenBank/DDBJ whole genome shotgun (WGS) entry which is preliminary data.</text>
</comment>
<evidence type="ECO:0000256" key="5">
    <source>
        <dbReference type="ARBA" id="ARBA00022723"/>
    </source>
</evidence>
<comment type="cofactor">
    <cofactor evidence="1">
        <name>Mg(2+)</name>
        <dbReference type="ChEBI" id="CHEBI:18420"/>
    </cofactor>
</comment>
<proteinExistence type="inferred from homology"/>
<protein>
    <submittedName>
        <fullName evidence="11">Nucleotidyltransferase family protein</fullName>
    </submittedName>
</protein>
<keyword evidence="2" id="KW-1277">Toxin-antitoxin system</keyword>
<evidence type="ECO:0000256" key="4">
    <source>
        <dbReference type="ARBA" id="ARBA00022695"/>
    </source>
</evidence>
<dbReference type="InterPro" id="IPR002934">
    <property type="entry name" value="Polymerase_NTP_transf_dom"/>
</dbReference>
<sequence length="102" mass="11698">MIRRDFEIPKEKVADFCQRHRIRKLALFGSALREDFGPDSDIDVLIEFEPGAEVGLIKLAGMELELAELLGTTHRVDLRTPEDLSRHFRDDVMRSAEIQYAA</sequence>
<evidence type="ECO:0000256" key="3">
    <source>
        <dbReference type="ARBA" id="ARBA00022679"/>
    </source>
</evidence>
<reference evidence="11 12" key="1">
    <citation type="submission" date="2024-08" db="EMBL/GenBank/DDBJ databases">
        <title>Whole-genome sequencing of halo(alkali)philic microorganisms from hypersaline lakes.</title>
        <authorList>
            <person name="Sorokin D.Y."/>
            <person name="Merkel A.Y."/>
            <person name="Messina E."/>
            <person name="Yakimov M."/>
        </authorList>
    </citation>
    <scope>NUCLEOTIDE SEQUENCE [LARGE SCALE GENOMIC DNA]</scope>
    <source>
        <strain evidence="11 12">AB-hyl4</strain>
    </source>
</reference>
<keyword evidence="5" id="KW-0479">Metal-binding</keyword>
<dbReference type="PANTHER" id="PTHR33571">
    <property type="entry name" value="SSL8005 PROTEIN"/>
    <property type="match status" value="1"/>
</dbReference>
<keyword evidence="7" id="KW-0067">ATP-binding</keyword>
<evidence type="ECO:0000256" key="1">
    <source>
        <dbReference type="ARBA" id="ARBA00001946"/>
    </source>
</evidence>
<keyword evidence="3" id="KW-0808">Transferase</keyword>
<keyword evidence="12" id="KW-1185">Reference proteome</keyword>
<dbReference type="InterPro" id="IPR052038">
    <property type="entry name" value="Type-VII_TA_antitoxin"/>
</dbReference>
<feature type="domain" description="Polymerase nucleotidyl transferase" evidence="10">
    <location>
        <begin position="15"/>
        <end position="94"/>
    </location>
</feature>
<dbReference type="PANTHER" id="PTHR33571:SF12">
    <property type="entry name" value="BSL3053 PROTEIN"/>
    <property type="match status" value="1"/>
</dbReference>
<dbReference type="Proteomes" id="UP001575105">
    <property type="component" value="Unassembled WGS sequence"/>
</dbReference>
<evidence type="ECO:0000256" key="8">
    <source>
        <dbReference type="ARBA" id="ARBA00022842"/>
    </source>
</evidence>
<evidence type="ECO:0000256" key="9">
    <source>
        <dbReference type="ARBA" id="ARBA00038276"/>
    </source>
</evidence>
<evidence type="ECO:0000256" key="6">
    <source>
        <dbReference type="ARBA" id="ARBA00022741"/>
    </source>
</evidence>
<gene>
    <name evidence="11" type="ORF">ACERK3_11045</name>
</gene>
<dbReference type="EMBL" id="JBGUBD010000006">
    <property type="protein sequence ID" value="MFA9478829.1"/>
    <property type="molecule type" value="Genomic_DNA"/>
</dbReference>
<evidence type="ECO:0000259" key="10">
    <source>
        <dbReference type="Pfam" id="PF01909"/>
    </source>
</evidence>
<accession>A0ABV4U7P1</accession>
<dbReference type="CDD" id="cd05403">
    <property type="entry name" value="NT_KNTase_like"/>
    <property type="match status" value="1"/>
</dbReference>
<dbReference type="SUPFAM" id="SSF81301">
    <property type="entry name" value="Nucleotidyltransferase"/>
    <property type="match status" value="1"/>
</dbReference>
<evidence type="ECO:0000256" key="2">
    <source>
        <dbReference type="ARBA" id="ARBA00022649"/>
    </source>
</evidence>
<dbReference type="Pfam" id="PF01909">
    <property type="entry name" value="NTP_transf_2"/>
    <property type="match status" value="1"/>
</dbReference>
<keyword evidence="6" id="KW-0547">Nucleotide-binding</keyword>
<organism evidence="11 12">
    <name type="scientific">Natronomicrosphaera hydrolytica</name>
    <dbReference type="NCBI Taxonomy" id="3242702"/>
    <lineage>
        <taxon>Bacteria</taxon>
        <taxon>Pseudomonadati</taxon>
        <taxon>Planctomycetota</taxon>
        <taxon>Phycisphaerae</taxon>
        <taxon>Phycisphaerales</taxon>
        <taxon>Phycisphaeraceae</taxon>
        <taxon>Natronomicrosphaera</taxon>
    </lineage>
</organism>
<keyword evidence="8" id="KW-0460">Magnesium</keyword>
<keyword evidence="4" id="KW-0548">Nucleotidyltransferase</keyword>
<comment type="similarity">
    <text evidence="9">Belongs to the MntA antitoxin family.</text>
</comment>
<dbReference type="InterPro" id="IPR043519">
    <property type="entry name" value="NT_sf"/>
</dbReference>
<evidence type="ECO:0000313" key="12">
    <source>
        <dbReference type="Proteomes" id="UP001575105"/>
    </source>
</evidence>
<evidence type="ECO:0000256" key="7">
    <source>
        <dbReference type="ARBA" id="ARBA00022840"/>
    </source>
</evidence>
<evidence type="ECO:0000313" key="11">
    <source>
        <dbReference type="EMBL" id="MFA9478829.1"/>
    </source>
</evidence>
<name>A0ABV4U7P1_9BACT</name>
<dbReference type="RefSeq" id="WP_425345754.1">
    <property type="nucleotide sequence ID" value="NZ_JBGUBD010000006.1"/>
</dbReference>
<dbReference type="Gene3D" id="3.30.460.10">
    <property type="entry name" value="Beta Polymerase, domain 2"/>
    <property type="match status" value="1"/>
</dbReference>